<proteinExistence type="predicted"/>
<reference evidence="1" key="2">
    <citation type="journal article" date="2015" name="Fish Shellfish Immunol.">
        <title>Early steps in the European eel (Anguilla anguilla)-Vibrio vulnificus interaction in the gills: Role of the RtxA13 toxin.</title>
        <authorList>
            <person name="Callol A."/>
            <person name="Pajuelo D."/>
            <person name="Ebbesson L."/>
            <person name="Teles M."/>
            <person name="MacKenzie S."/>
            <person name="Amaro C."/>
        </authorList>
    </citation>
    <scope>NUCLEOTIDE SEQUENCE</scope>
</reference>
<dbReference type="EMBL" id="GBXM01067879">
    <property type="protein sequence ID" value="JAH40698.1"/>
    <property type="molecule type" value="Transcribed_RNA"/>
</dbReference>
<protein>
    <submittedName>
        <fullName evidence="1">Uncharacterized protein</fullName>
    </submittedName>
</protein>
<sequence length="30" mass="3289">MHAKGFTPRELTLAIFAACIVYYRTVAGTS</sequence>
<organism evidence="1">
    <name type="scientific">Anguilla anguilla</name>
    <name type="common">European freshwater eel</name>
    <name type="synonym">Muraena anguilla</name>
    <dbReference type="NCBI Taxonomy" id="7936"/>
    <lineage>
        <taxon>Eukaryota</taxon>
        <taxon>Metazoa</taxon>
        <taxon>Chordata</taxon>
        <taxon>Craniata</taxon>
        <taxon>Vertebrata</taxon>
        <taxon>Euteleostomi</taxon>
        <taxon>Actinopterygii</taxon>
        <taxon>Neopterygii</taxon>
        <taxon>Teleostei</taxon>
        <taxon>Anguilliformes</taxon>
        <taxon>Anguillidae</taxon>
        <taxon>Anguilla</taxon>
    </lineage>
</organism>
<accession>A0A0E9SJL1</accession>
<reference evidence="1" key="1">
    <citation type="submission" date="2014-11" db="EMBL/GenBank/DDBJ databases">
        <authorList>
            <person name="Amaro Gonzalez C."/>
        </authorList>
    </citation>
    <scope>NUCLEOTIDE SEQUENCE</scope>
</reference>
<evidence type="ECO:0000313" key="1">
    <source>
        <dbReference type="EMBL" id="JAH40698.1"/>
    </source>
</evidence>
<name>A0A0E9SJL1_ANGAN</name>
<dbReference type="AlphaFoldDB" id="A0A0E9SJL1"/>